<dbReference type="PANTHER" id="PTHR30213:SF0">
    <property type="entry name" value="UPF0761 MEMBRANE PROTEIN YIHY"/>
    <property type="match status" value="1"/>
</dbReference>
<gene>
    <name evidence="7" type="ORF">OEZ71_09685</name>
</gene>
<evidence type="ECO:0000256" key="4">
    <source>
        <dbReference type="ARBA" id="ARBA00022989"/>
    </source>
</evidence>
<comment type="caution">
    <text evidence="7">The sequence shown here is derived from an EMBL/GenBank/DDBJ whole genome shotgun (WGS) entry which is preliminary data.</text>
</comment>
<reference evidence="7 8" key="1">
    <citation type="submission" date="2022-10" db="EMBL/GenBank/DDBJ databases">
        <title>Defluviimonas sp. nov., isolated from ocean surface sediments.</title>
        <authorList>
            <person name="He W."/>
            <person name="Wang L."/>
            <person name="Zhang D.-F."/>
        </authorList>
    </citation>
    <scope>NUCLEOTIDE SEQUENCE [LARGE SCALE GENOMIC DNA]</scope>
    <source>
        <strain evidence="7 8">WL0050</strain>
    </source>
</reference>
<feature type="transmembrane region" description="Helical" evidence="6">
    <location>
        <begin position="209"/>
        <end position="232"/>
    </location>
</feature>
<evidence type="ECO:0000313" key="7">
    <source>
        <dbReference type="EMBL" id="MCV2872569.1"/>
    </source>
</evidence>
<feature type="transmembrane region" description="Helical" evidence="6">
    <location>
        <begin position="97"/>
        <end position="119"/>
    </location>
</feature>
<keyword evidence="8" id="KW-1185">Reference proteome</keyword>
<proteinExistence type="predicted"/>
<keyword evidence="4 6" id="KW-1133">Transmembrane helix</keyword>
<accession>A0ABT2ZN58</accession>
<dbReference type="PIRSF" id="PIRSF035875">
    <property type="entry name" value="RNase_BN"/>
    <property type="match status" value="1"/>
</dbReference>
<protein>
    <submittedName>
        <fullName evidence="7">YihY/virulence factor BrkB family protein</fullName>
    </submittedName>
</protein>
<dbReference type="EMBL" id="JAOWKZ010000002">
    <property type="protein sequence ID" value="MCV2872569.1"/>
    <property type="molecule type" value="Genomic_DNA"/>
</dbReference>
<dbReference type="Proteomes" id="UP001652564">
    <property type="component" value="Unassembled WGS sequence"/>
</dbReference>
<feature type="transmembrane region" description="Helical" evidence="6">
    <location>
        <begin position="33"/>
        <end position="55"/>
    </location>
</feature>
<dbReference type="RefSeq" id="WP_263739749.1">
    <property type="nucleotide sequence ID" value="NZ_JAOWKZ010000002.1"/>
</dbReference>
<sequence>MRRMFDPKFLVSLARSVWHATDDRHLSLISAGVAFYAMLAIFPAMAATIAIWGLFSDPTVMREYLFSIHEVIPDAAYEIIETQLNALLDANTGTLGWASAVSLMIALYSVHSGVTAMIMGLNAIHASRRRVGLARHLGSIALTLVLIALFLFALVVVVIVPIALNFVPFDFFTHSALRIMPWAVMFLVVMVVLGLFYRWGPNMPARHQWITPGAVLAALLWAAASMAFSAYLENFGTYNRLYGSIGAVVALMMWLYLSAYIVLLGAAVNAERARLLRDQ</sequence>
<feature type="transmembrane region" description="Helical" evidence="6">
    <location>
        <begin position="244"/>
        <end position="268"/>
    </location>
</feature>
<evidence type="ECO:0000256" key="2">
    <source>
        <dbReference type="ARBA" id="ARBA00022475"/>
    </source>
</evidence>
<evidence type="ECO:0000256" key="3">
    <source>
        <dbReference type="ARBA" id="ARBA00022692"/>
    </source>
</evidence>
<organism evidence="7 8">
    <name type="scientific">Albidovulum litorale</name>
    <dbReference type="NCBI Taxonomy" id="2984134"/>
    <lineage>
        <taxon>Bacteria</taxon>
        <taxon>Pseudomonadati</taxon>
        <taxon>Pseudomonadota</taxon>
        <taxon>Alphaproteobacteria</taxon>
        <taxon>Rhodobacterales</taxon>
        <taxon>Paracoccaceae</taxon>
        <taxon>Albidovulum</taxon>
    </lineage>
</organism>
<feature type="transmembrane region" description="Helical" evidence="6">
    <location>
        <begin position="140"/>
        <end position="167"/>
    </location>
</feature>
<dbReference type="Pfam" id="PF03631">
    <property type="entry name" value="Virul_fac_BrkB"/>
    <property type="match status" value="1"/>
</dbReference>
<keyword evidence="3 6" id="KW-0812">Transmembrane</keyword>
<name>A0ABT2ZN58_9RHOB</name>
<dbReference type="NCBIfam" id="TIGR00765">
    <property type="entry name" value="yihY_not_rbn"/>
    <property type="match status" value="1"/>
</dbReference>
<keyword evidence="2" id="KW-1003">Cell membrane</keyword>
<dbReference type="InterPro" id="IPR017039">
    <property type="entry name" value="Virul_fac_BrkB"/>
</dbReference>
<evidence type="ECO:0000256" key="1">
    <source>
        <dbReference type="ARBA" id="ARBA00004651"/>
    </source>
</evidence>
<keyword evidence="5 6" id="KW-0472">Membrane</keyword>
<evidence type="ECO:0000256" key="6">
    <source>
        <dbReference type="SAM" id="Phobius"/>
    </source>
</evidence>
<dbReference type="PANTHER" id="PTHR30213">
    <property type="entry name" value="INNER MEMBRANE PROTEIN YHJD"/>
    <property type="match status" value="1"/>
</dbReference>
<evidence type="ECO:0000256" key="5">
    <source>
        <dbReference type="ARBA" id="ARBA00023136"/>
    </source>
</evidence>
<evidence type="ECO:0000313" key="8">
    <source>
        <dbReference type="Proteomes" id="UP001652564"/>
    </source>
</evidence>
<feature type="transmembrane region" description="Helical" evidence="6">
    <location>
        <begin position="179"/>
        <end position="197"/>
    </location>
</feature>
<comment type="subcellular location">
    <subcellularLocation>
        <location evidence="1">Cell membrane</location>
        <topology evidence="1">Multi-pass membrane protein</topology>
    </subcellularLocation>
</comment>